<reference evidence="9 10" key="1">
    <citation type="journal article" date="2024" name="Appl. Environ. Microbiol.">
        <title>Pontiella agarivorans sp. nov., a novel marine anaerobic bacterium capable of degrading macroalgal polysaccharides and fixing nitrogen.</title>
        <authorList>
            <person name="Liu N."/>
            <person name="Kivenson V."/>
            <person name="Peng X."/>
            <person name="Cui Z."/>
            <person name="Lankiewicz T.S."/>
            <person name="Gosselin K.M."/>
            <person name="English C.J."/>
            <person name="Blair E.M."/>
            <person name="O'Malley M.A."/>
            <person name="Valentine D.L."/>
        </authorList>
    </citation>
    <scope>NUCLEOTIDE SEQUENCE [LARGE SCALE GENOMIC DNA]</scope>
    <source>
        <strain evidence="9 10">NLcol2</strain>
    </source>
</reference>
<dbReference type="PIRSF" id="PIRSF001589">
    <property type="entry name" value="Asn_synthetase_glu-h"/>
    <property type="match status" value="1"/>
</dbReference>
<comment type="catalytic activity">
    <reaction evidence="7">
        <text>L-aspartate + L-glutamine + ATP + H2O = L-asparagine + L-glutamate + AMP + diphosphate + H(+)</text>
        <dbReference type="Rhea" id="RHEA:12228"/>
        <dbReference type="ChEBI" id="CHEBI:15377"/>
        <dbReference type="ChEBI" id="CHEBI:15378"/>
        <dbReference type="ChEBI" id="CHEBI:29985"/>
        <dbReference type="ChEBI" id="CHEBI:29991"/>
        <dbReference type="ChEBI" id="CHEBI:30616"/>
        <dbReference type="ChEBI" id="CHEBI:33019"/>
        <dbReference type="ChEBI" id="CHEBI:58048"/>
        <dbReference type="ChEBI" id="CHEBI:58359"/>
        <dbReference type="ChEBI" id="CHEBI:456215"/>
        <dbReference type="EC" id="6.3.5.4"/>
    </reaction>
</comment>
<comment type="caution">
    <text evidence="9">The sequence shown here is derived from an EMBL/GenBank/DDBJ whole genome shotgun (WGS) entry which is preliminary data.</text>
</comment>
<dbReference type="Gene3D" id="3.60.20.10">
    <property type="entry name" value="Glutamine Phosphoribosylpyrophosphate, subunit 1, domain 1"/>
    <property type="match status" value="1"/>
</dbReference>
<dbReference type="PANTHER" id="PTHR43284">
    <property type="entry name" value="ASPARAGINE SYNTHETASE (GLUTAMINE-HYDROLYZING)"/>
    <property type="match status" value="1"/>
</dbReference>
<evidence type="ECO:0000256" key="7">
    <source>
        <dbReference type="ARBA" id="ARBA00048741"/>
    </source>
</evidence>
<dbReference type="SUPFAM" id="SSF56235">
    <property type="entry name" value="N-terminal nucleophile aminohydrolases (Ntn hydrolases)"/>
    <property type="match status" value="1"/>
</dbReference>
<dbReference type="SUPFAM" id="SSF52402">
    <property type="entry name" value="Adenine nucleotide alpha hydrolases-like"/>
    <property type="match status" value="1"/>
</dbReference>
<evidence type="ECO:0000256" key="4">
    <source>
        <dbReference type="ARBA" id="ARBA00022741"/>
    </source>
</evidence>
<dbReference type="EC" id="6.3.5.4" evidence="3"/>
<dbReference type="InterPro" id="IPR033738">
    <property type="entry name" value="AsnB_N"/>
</dbReference>
<dbReference type="CDD" id="cd00712">
    <property type="entry name" value="AsnB"/>
    <property type="match status" value="1"/>
</dbReference>
<accession>A0ABU5MSY9</accession>
<dbReference type="Gene3D" id="3.40.50.620">
    <property type="entry name" value="HUPs"/>
    <property type="match status" value="1"/>
</dbReference>
<comment type="pathway">
    <text evidence="1">Amino-acid biosynthesis; L-asparagine biosynthesis; L-asparagine from L-aspartate (L-Gln route): step 1/1.</text>
</comment>
<evidence type="ECO:0000313" key="10">
    <source>
        <dbReference type="Proteomes" id="UP001290861"/>
    </source>
</evidence>
<keyword evidence="10" id="KW-1185">Reference proteome</keyword>
<dbReference type="PROSITE" id="PS51278">
    <property type="entry name" value="GATASE_TYPE_2"/>
    <property type="match status" value="1"/>
</dbReference>
<name>A0ABU5MSY9_9BACT</name>
<evidence type="ECO:0000256" key="6">
    <source>
        <dbReference type="ARBA" id="ARBA00022962"/>
    </source>
</evidence>
<proteinExistence type="inferred from homology"/>
<dbReference type="Proteomes" id="UP001290861">
    <property type="component" value="Unassembled WGS sequence"/>
</dbReference>
<evidence type="ECO:0000313" key="9">
    <source>
        <dbReference type="EMBL" id="MDZ8117251.1"/>
    </source>
</evidence>
<dbReference type="InterPro" id="IPR001962">
    <property type="entry name" value="Asn_synthase"/>
</dbReference>
<keyword evidence="9" id="KW-0436">Ligase</keyword>
<keyword evidence="4" id="KW-0547">Nucleotide-binding</keyword>
<evidence type="ECO:0000256" key="5">
    <source>
        <dbReference type="ARBA" id="ARBA00022840"/>
    </source>
</evidence>
<evidence type="ECO:0000256" key="1">
    <source>
        <dbReference type="ARBA" id="ARBA00005187"/>
    </source>
</evidence>
<sequence>MCGIAGFFSWDSNAPVPSRPLRRASERMALRGPDADGFYEQSGVGFAHRRLTVIDLTGGWQPLEDRASGVCLTYNGEIYNFRELRTQLVGLGHTFETQCDTEVLLHAYLQWGRACTERFVGIFAFAIYDPQEELLFLARDRMGAKPLYYAQTDEGVAFASTVAALRAFDGIGSDIEFDAVLHYFSSIRTTMGSRTLLRDVQTLEAGFQLTARRVNRSVEFQRYWEFPIVPESEKEAPPLSEAVETVRSLVEEAVAGQLVSDVPLGGFLSGGIDSSLIASLASKQGAYGAYNVGYGEHGCNEWPYVRMAAEFAEIQCREIHLNSDGFVDAWIFLMKEKGLPLSTPNEIPIWQLARSLREDYTVALSGEGADEVFGGYVTPYFSAYDFDRAKRKPSDAPGSVERALLRLYGQDCLPGHVAHHFLLNSWMAPATQQVLLQPDLSARFPAVWDFYQGLFDRFEGCSTLDKHMHLHARINLEGLLNRVDSSTMSASVEARVPFTDHRIADYLYRLPNEYRMAWRDESARQQGRVMNVAEIDSRNLVESKLLLRRAFRDEVPPEIMNRRKVSFPVPFREWFGGALRDFAGDTLSSSCLVGEMVQRPVLTELIDGADDPGYAMQLWPLVNLALWEQNGLHPEEGAPDPVASELLNSTCLT</sequence>
<dbReference type="EMBL" id="JARVCO010000002">
    <property type="protein sequence ID" value="MDZ8117251.1"/>
    <property type="molecule type" value="Genomic_DNA"/>
</dbReference>
<dbReference type="RefSeq" id="WP_322607053.1">
    <property type="nucleotide sequence ID" value="NZ_JARVCO010000002.1"/>
</dbReference>
<dbReference type="Pfam" id="PF13537">
    <property type="entry name" value="GATase_7"/>
    <property type="match status" value="1"/>
</dbReference>
<organism evidence="9 10">
    <name type="scientific">Pontiella agarivorans</name>
    <dbReference type="NCBI Taxonomy" id="3038953"/>
    <lineage>
        <taxon>Bacteria</taxon>
        <taxon>Pseudomonadati</taxon>
        <taxon>Kiritimatiellota</taxon>
        <taxon>Kiritimatiellia</taxon>
        <taxon>Kiritimatiellales</taxon>
        <taxon>Pontiellaceae</taxon>
        <taxon>Pontiella</taxon>
    </lineage>
</organism>
<keyword evidence="6" id="KW-0315">Glutamine amidotransferase</keyword>
<dbReference type="PANTHER" id="PTHR43284:SF1">
    <property type="entry name" value="ASPARAGINE SYNTHETASE"/>
    <property type="match status" value="1"/>
</dbReference>
<dbReference type="InterPro" id="IPR006426">
    <property type="entry name" value="Asn_synth_AEB"/>
</dbReference>
<dbReference type="InterPro" id="IPR014729">
    <property type="entry name" value="Rossmann-like_a/b/a_fold"/>
</dbReference>
<keyword evidence="5" id="KW-0067">ATP-binding</keyword>
<dbReference type="CDD" id="cd01991">
    <property type="entry name" value="Asn_synthase_B_C"/>
    <property type="match status" value="1"/>
</dbReference>
<evidence type="ECO:0000259" key="8">
    <source>
        <dbReference type="PROSITE" id="PS51278"/>
    </source>
</evidence>
<gene>
    <name evidence="9" type="primary">asnB</name>
    <name evidence="9" type="ORF">P9H32_01320</name>
</gene>
<dbReference type="Pfam" id="PF00733">
    <property type="entry name" value="Asn_synthase"/>
    <property type="match status" value="1"/>
</dbReference>
<dbReference type="InterPro" id="IPR029055">
    <property type="entry name" value="Ntn_hydrolases_N"/>
</dbReference>
<comment type="similarity">
    <text evidence="2">Belongs to the asparagine synthetase family.</text>
</comment>
<dbReference type="InterPro" id="IPR017932">
    <property type="entry name" value="GATase_2_dom"/>
</dbReference>
<protein>
    <recommendedName>
        <fullName evidence="3">asparagine synthase (glutamine-hydrolyzing)</fullName>
        <ecNumber evidence="3">6.3.5.4</ecNumber>
    </recommendedName>
</protein>
<feature type="domain" description="Glutamine amidotransferase type-2" evidence="8">
    <location>
        <begin position="2"/>
        <end position="214"/>
    </location>
</feature>
<dbReference type="NCBIfam" id="TIGR01536">
    <property type="entry name" value="asn_synth_AEB"/>
    <property type="match status" value="1"/>
</dbReference>
<evidence type="ECO:0000256" key="3">
    <source>
        <dbReference type="ARBA" id="ARBA00012737"/>
    </source>
</evidence>
<evidence type="ECO:0000256" key="2">
    <source>
        <dbReference type="ARBA" id="ARBA00005752"/>
    </source>
</evidence>
<dbReference type="GO" id="GO:0004066">
    <property type="term" value="F:asparagine synthase (glutamine-hydrolyzing) activity"/>
    <property type="evidence" value="ECO:0007669"/>
    <property type="project" value="UniProtKB-EC"/>
</dbReference>
<dbReference type="InterPro" id="IPR051786">
    <property type="entry name" value="ASN_synthetase/amidase"/>
</dbReference>